<evidence type="ECO:0000313" key="2">
    <source>
        <dbReference type="Proteomes" id="UP000033682"/>
    </source>
</evidence>
<reference evidence="1 2" key="1">
    <citation type="submission" date="2015-01" db="EMBL/GenBank/DDBJ databases">
        <title>Comparative genomics of the lactic acid bacteria isolated from the honey bee gut.</title>
        <authorList>
            <person name="Ellegaard K.M."/>
            <person name="Tamarit D."/>
            <person name="Javelind E."/>
            <person name="Olofsson T."/>
            <person name="Andersson S.G."/>
            <person name="Vasquez A."/>
        </authorList>
    </citation>
    <scope>NUCLEOTIDE SEQUENCE [LARGE SCALE GENOMIC DNA]</scope>
    <source>
        <strain evidence="1 2">Hma11</strain>
    </source>
</reference>
<dbReference type="STRING" id="303541.JF72_07750"/>
<dbReference type="Proteomes" id="UP000033682">
    <property type="component" value="Unassembled WGS sequence"/>
</dbReference>
<comment type="caution">
    <text evidence="1">The sequence shown here is derived from an EMBL/GenBank/DDBJ whole genome shotgun (WGS) entry which is preliminary data.</text>
</comment>
<dbReference type="HOGENOM" id="CLU_132560_1_2_9"/>
<dbReference type="EMBL" id="JXLG01000005">
    <property type="protein sequence ID" value="KJY61488.1"/>
    <property type="molecule type" value="Genomic_DNA"/>
</dbReference>
<protein>
    <recommendedName>
        <fullName evidence="3">DNA-directed RNA polymerase beta subunit</fullName>
    </recommendedName>
</protein>
<dbReference type="PATRIC" id="fig|303541.3.peg.932"/>
<gene>
    <name evidence="1" type="ORF">JF72_07750</name>
</gene>
<dbReference type="AlphaFoldDB" id="A0A0F4LT22"/>
<organism evidence="1 2">
    <name type="scientific">Lactobacillus apis</name>
    <dbReference type="NCBI Taxonomy" id="303541"/>
    <lineage>
        <taxon>Bacteria</taxon>
        <taxon>Bacillati</taxon>
        <taxon>Bacillota</taxon>
        <taxon>Bacilli</taxon>
        <taxon>Lactobacillales</taxon>
        <taxon>Lactobacillaceae</taxon>
        <taxon>Lactobacillus</taxon>
    </lineage>
</organism>
<dbReference type="RefSeq" id="WP_052726779.1">
    <property type="nucleotide sequence ID" value="NZ_KQ034000.1"/>
</dbReference>
<name>A0A0F4LT22_9LACO</name>
<evidence type="ECO:0000313" key="1">
    <source>
        <dbReference type="EMBL" id="KJY61488.1"/>
    </source>
</evidence>
<keyword evidence="2" id="KW-1185">Reference proteome</keyword>
<proteinExistence type="predicted"/>
<sequence>MKKKHDQKEFDQVLDDFFRTYQDRGMKKWQGFMLSDYTSTVSKIDKKRAQVYEKKQSMSQEAISELLLSAYANHHPVSVQLKVIDNEDDFLPNLVGLVQGYQADHIVISDTWVELENINHVELC</sequence>
<accession>A0A0F4LT22</accession>
<evidence type="ECO:0008006" key="3">
    <source>
        <dbReference type="Google" id="ProtNLM"/>
    </source>
</evidence>